<evidence type="ECO:0000256" key="7">
    <source>
        <dbReference type="SAM" id="Phobius"/>
    </source>
</evidence>
<feature type="transmembrane region" description="Helical" evidence="7">
    <location>
        <begin position="375"/>
        <end position="394"/>
    </location>
</feature>
<feature type="transmembrane region" description="Helical" evidence="7">
    <location>
        <begin position="435"/>
        <end position="455"/>
    </location>
</feature>
<dbReference type="Pfam" id="PF08817">
    <property type="entry name" value="YukD"/>
    <property type="match status" value="1"/>
</dbReference>
<comment type="subcellular location">
    <subcellularLocation>
        <location evidence="1">Cell membrane</location>
        <topology evidence="1">Multi-pass membrane protein</topology>
    </subcellularLocation>
</comment>
<evidence type="ECO:0000259" key="8">
    <source>
        <dbReference type="Pfam" id="PF19053"/>
    </source>
</evidence>
<organism evidence="9 10">
    <name type="scientific">Actinomadura vinacea</name>
    <dbReference type="NCBI Taxonomy" id="115336"/>
    <lineage>
        <taxon>Bacteria</taxon>
        <taxon>Bacillati</taxon>
        <taxon>Actinomycetota</taxon>
        <taxon>Actinomycetes</taxon>
        <taxon>Streptosporangiales</taxon>
        <taxon>Thermomonosporaceae</taxon>
        <taxon>Actinomadura</taxon>
    </lineage>
</organism>
<dbReference type="Proteomes" id="UP001501231">
    <property type="component" value="Unassembled WGS sequence"/>
</dbReference>
<keyword evidence="5 7" id="KW-1133">Transmembrane helix</keyword>
<keyword evidence="10" id="KW-1185">Reference proteome</keyword>
<feature type="transmembrane region" description="Helical" evidence="7">
    <location>
        <begin position="209"/>
        <end position="230"/>
    </location>
</feature>
<evidence type="ECO:0000256" key="6">
    <source>
        <dbReference type="ARBA" id="ARBA00023136"/>
    </source>
</evidence>
<evidence type="ECO:0000256" key="5">
    <source>
        <dbReference type="ARBA" id="ARBA00022989"/>
    </source>
</evidence>
<keyword evidence="6 7" id="KW-0472">Membrane</keyword>
<evidence type="ECO:0000313" key="10">
    <source>
        <dbReference type="Proteomes" id="UP001501231"/>
    </source>
</evidence>
<feature type="domain" description="EccD-like transmembrane" evidence="8">
    <location>
        <begin position="120"/>
        <end position="464"/>
    </location>
</feature>
<keyword evidence="3" id="KW-1003">Cell membrane</keyword>
<feature type="transmembrane region" description="Helical" evidence="7">
    <location>
        <begin position="262"/>
        <end position="284"/>
    </location>
</feature>
<sequence length="466" mass="47597">MNTSAAPALCRVTIVAPRRRVDLSMPADVPLSYMLPTLLRAAGERLGDAGLAHSGWVLQRLDDPPFDPARDLTALGVRDGELLYLRPRSARLPELAFDDVADVVASGIRERPDRWRPTTTRSFGLGVVGAALLAGAVVIVLSGPSWNVPAIAAGVIALVTVIAAGALSRALGDAGAGAVLGYAAMPYAFLAGLLAPARSTLELNALGSPHMLAGFGVLAFTAVVAAFLVVDGLPVFLGAAIAALFGAVGSAVVFFAPSLEPAGIAAVAAVIAMAFSAAIPSFAFRLARVPLPRIPANAADLRNDTASVDGRGVLARTDAADRYATGLISCVAMIALGALAFLFSAGGWAGAATTGALSLSLLLRSRVFRSIAQRAWLMVTGLIGLGLLAVGTALSHGQAVSLAAALVPLLLTGGIVTGLVMWLPDHRPTPFWGRAGDILDVIIVVSLIPLALAVLDVYARVRGLAG</sequence>
<feature type="transmembrane region" description="Helical" evidence="7">
    <location>
        <begin position="179"/>
        <end position="197"/>
    </location>
</feature>
<feature type="transmembrane region" description="Helical" evidence="7">
    <location>
        <begin position="148"/>
        <end position="167"/>
    </location>
</feature>
<dbReference type="NCBIfam" id="TIGR03920">
    <property type="entry name" value="T7SS_EccD"/>
    <property type="match status" value="1"/>
</dbReference>
<feature type="transmembrane region" description="Helical" evidence="7">
    <location>
        <begin position="235"/>
        <end position="256"/>
    </location>
</feature>
<dbReference type="PIRSF" id="PIRSF017804">
    <property type="entry name" value="Secretion_EccD1"/>
    <property type="match status" value="1"/>
</dbReference>
<gene>
    <name evidence="9" type="primary">eccD_1</name>
    <name evidence="9" type="ORF">GCM10010191_44480</name>
</gene>
<reference evidence="9 10" key="1">
    <citation type="journal article" date="2019" name="Int. J. Syst. Evol. Microbiol.">
        <title>The Global Catalogue of Microorganisms (GCM) 10K type strain sequencing project: providing services to taxonomists for standard genome sequencing and annotation.</title>
        <authorList>
            <consortium name="The Broad Institute Genomics Platform"/>
            <consortium name="The Broad Institute Genome Sequencing Center for Infectious Disease"/>
            <person name="Wu L."/>
            <person name="Ma J."/>
        </authorList>
    </citation>
    <scope>NUCLEOTIDE SEQUENCE [LARGE SCALE GENOMIC DNA]</scope>
    <source>
        <strain evidence="9 10">JCM 3325</strain>
    </source>
</reference>
<proteinExistence type="inferred from homology"/>
<feature type="transmembrane region" description="Helical" evidence="7">
    <location>
        <begin position="323"/>
        <end position="341"/>
    </location>
</feature>
<dbReference type="EMBL" id="BAAARW010000016">
    <property type="protein sequence ID" value="GAA2426935.1"/>
    <property type="molecule type" value="Genomic_DNA"/>
</dbReference>
<evidence type="ECO:0000256" key="2">
    <source>
        <dbReference type="ARBA" id="ARBA00006162"/>
    </source>
</evidence>
<protein>
    <submittedName>
        <fullName evidence="9">Type VII secretion integral membrane protein EccD</fullName>
    </submittedName>
</protein>
<accession>A0ABN3JCD5</accession>
<evidence type="ECO:0000313" key="9">
    <source>
        <dbReference type="EMBL" id="GAA2426935.1"/>
    </source>
</evidence>
<comment type="similarity">
    <text evidence="2">Belongs to the EccD/Snm4 family.</text>
</comment>
<evidence type="ECO:0000256" key="3">
    <source>
        <dbReference type="ARBA" id="ARBA00022475"/>
    </source>
</evidence>
<dbReference type="Gene3D" id="3.10.20.90">
    <property type="entry name" value="Phosphatidylinositol 3-kinase Catalytic Subunit, Chain A, domain 1"/>
    <property type="match status" value="1"/>
</dbReference>
<dbReference type="Pfam" id="PF19053">
    <property type="entry name" value="EccD"/>
    <property type="match status" value="1"/>
</dbReference>
<dbReference type="InterPro" id="IPR006707">
    <property type="entry name" value="T7SS_EccD"/>
</dbReference>
<dbReference type="InterPro" id="IPR044049">
    <property type="entry name" value="EccD_transm"/>
</dbReference>
<name>A0ABN3JCD5_9ACTN</name>
<evidence type="ECO:0000256" key="4">
    <source>
        <dbReference type="ARBA" id="ARBA00022692"/>
    </source>
</evidence>
<feature type="transmembrane region" description="Helical" evidence="7">
    <location>
        <begin position="123"/>
        <end position="142"/>
    </location>
</feature>
<feature type="transmembrane region" description="Helical" evidence="7">
    <location>
        <begin position="400"/>
        <end position="423"/>
    </location>
</feature>
<keyword evidence="4 7" id="KW-0812">Transmembrane</keyword>
<comment type="caution">
    <text evidence="9">The sequence shown here is derived from an EMBL/GenBank/DDBJ whole genome shotgun (WGS) entry which is preliminary data.</text>
</comment>
<evidence type="ECO:0000256" key="1">
    <source>
        <dbReference type="ARBA" id="ARBA00004651"/>
    </source>
</evidence>
<dbReference type="InterPro" id="IPR024962">
    <property type="entry name" value="YukD-like"/>
</dbReference>